<dbReference type="STRING" id="454194.PYK22_02069"/>
<evidence type="ECO:0000313" key="1">
    <source>
        <dbReference type="EMBL" id="CDM66059.1"/>
    </source>
</evidence>
<keyword evidence="2" id="KW-1185">Reference proteome</keyword>
<reference evidence="1 2" key="2">
    <citation type="submission" date="2015-01" db="EMBL/GenBank/DDBJ databases">
        <title>Complete genome sequence of Pyrinomonas methylaliphatogenes type strain K22T.</title>
        <authorList>
            <person name="Lee K.C.Y."/>
            <person name="Power J.F."/>
            <person name="Dunfield P.F."/>
            <person name="Morgan X.C."/>
            <person name="Huttenhower C."/>
            <person name="Stott M.B."/>
        </authorList>
    </citation>
    <scope>NUCLEOTIDE SEQUENCE [LARGE SCALE GENOMIC DNA]</scope>
    <source>
        <strain evidence="1 2">K22</strain>
    </source>
</reference>
<dbReference type="EMBL" id="CBXV010000007">
    <property type="protein sequence ID" value="CDM66059.1"/>
    <property type="molecule type" value="Genomic_DNA"/>
</dbReference>
<protein>
    <submittedName>
        <fullName evidence="1">Uncharacterized protein</fullName>
    </submittedName>
</protein>
<evidence type="ECO:0000313" key="2">
    <source>
        <dbReference type="Proteomes" id="UP000031518"/>
    </source>
</evidence>
<organism evidence="1 2">
    <name type="scientific">Pyrinomonas methylaliphatogenes</name>
    <dbReference type="NCBI Taxonomy" id="454194"/>
    <lineage>
        <taxon>Bacteria</taxon>
        <taxon>Pseudomonadati</taxon>
        <taxon>Acidobacteriota</taxon>
        <taxon>Blastocatellia</taxon>
        <taxon>Blastocatellales</taxon>
        <taxon>Pyrinomonadaceae</taxon>
        <taxon>Pyrinomonas</taxon>
    </lineage>
</organism>
<gene>
    <name evidence="1" type="ORF">PYK22_02069</name>
</gene>
<reference evidence="1 2" key="1">
    <citation type="submission" date="2013-12" db="EMBL/GenBank/DDBJ databases">
        <authorList>
            <person name="Stott M."/>
        </authorList>
    </citation>
    <scope>NUCLEOTIDE SEQUENCE [LARGE SCALE GENOMIC DNA]</scope>
    <source>
        <strain evidence="1 2">K22</strain>
    </source>
</reference>
<proteinExistence type="predicted"/>
<dbReference type="Proteomes" id="UP000031518">
    <property type="component" value="Unassembled WGS sequence"/>
</dbReference>
<accession>A0A0B6X0J3</accession>
<dbReference type="RefSeq" id="WP_041976907.1">
    <property type="nucleotide sequence ID" value="NZ_CBXV010000007.1"/>
</dbReference>
<sequence>MEISEAHKLHIGVILRNLERDLIAFEKDAGKEAFPARLTVYIDRIPPVAEIFELVASMRREIENVADEFELPPYAESTIRAFLGRLHVRVVSIGELRPCALRAAGELEPEFAKYIEAKADRLETLLRRLIALLEEQARKNRA</sequence>
<name>A0A0B6X0J3_9BACT</name>
<dbReference type="AlphaFoldDB" id="A0A0B6X0J3"/>